<accession>A0A542DRT4</accession>
<keyword evidence="2" id="KW-1185">Reference proteome</keyword>
<protein>
    <submittedName>
        <fullName evidence="1">Deazaflavin-dependent oxidoreductase (Nitroreductase family)</fullName>
    </submittedName>
</protein>
<evidence type="ECO:0000313" key="1">
    <source>
        <dbReference type="EMBL" id="TQJ05808.1"/>
    </source>
</evidence>
<dbReference type="InterPro" id="IPR012349">
    <property type="entry name" value="Split_barrel_FMN-bd"/>
</dbReference>
<name>A0A542DRT4_AMYCI</name>
<dbReference type="AlphaFoldDB" id="A0A542DRT4"/>
<dbReference type="Pfam" id="PF04075">
    <property type="entry name" value="F420H2_quin_red"/>
    <property type="match status" value="1"/>
</dbReference>
<reference evidence="1 2" key="1">
    <citation type="submission" date="2019-06" db="EMBL/GenBank/DDBJ databases">
        <title>Sequencing the genomes of 1000 actinobacteria strains.</title>
        <authorList>
            <person name="Klenk H.-P."/>
        </authorList>
    </citation>
    <scope>NUCLEOTIDE SEQUENCE [LARGE SCALE GENOMIC DNA]</scope>
    <source>
        <strain evidence="1 2">DSM 45679</strain>
    </source>
</reference>
<gene>
    <name evidence="1" type="ORF">FB471_5648</name>
</gene>
<evidence type="ECO:0000313" key="2">
    <source>
        <dbReference type="Proteomes" id="UP000320876"/>
    </source>
</evidence>
<dbReference type="EMBL" id="VFML01000001">
    <property type="protein sequence ID" value="TQJ05808.1"/>
    <property type="molecule type" value="Genomic_DNA"/>
</dbReference>
<sequence>MEIVKRPQPPKGLSRLLYRLPIHLYRAGFGWLFGQRLMMLTHVGRVSGKPRNIVIEVVEHAADGSYLAASGFGTKADWYRNVRKRPDVTIHIGRRMIPVTAEQLSTEEGGDLMARYAARHPRAARKLCRLMGFAVDGSAEDYRTVGREVPFLRFVPRT</sequence>
<dbReference type="Gene3D" id="2.30.110.10">
    <property type="entry name" value="Electron Transport, Fmn-binding Protein, Chain A"/>
    <property type="match status" value="1"/>
</dbReference>
<dbReference type="GO" id="GO:0016491">
    <property type="term" value="F:oxidoreductase activity"/>
    <property type="evidence" value="ECO:0007669"/>
    <property type="project" value="InterPro"/>
</dbReference>
<organism evidence="1 2">
    <name type="scientific">Amycolatopsis cihanbeyliensis</name>
    <dbReference type="NCBI Taxonomy" id="1128664"/>
    <lineage>
        <taxon>Bacteria</taxon>
        <taxon>Bacillati</taxon>
        <taxon>Actinomycetota</taxon>
        <taxon>Actinomycetes</taxon>
        <taxon>Pseudonocardiales</taxon>
        <taxon>Pseudonocardiaceae</taxon>
        <taxon>Amycolatopsis</taxon>
    </lineage>
</organism>
<dbReference type="RefSeq" id="WP_142001285.1">
    <property type="nucleotide sequence ID" value="NZ_VFML01000001.1"/>
</dbReference>
<dbReference type="OrthoDB" id="163266at2"/>
<proteinExistence type="predicted"/>
<dbReference type="Proteomes" id="UP000320876">
    <property type="component" value="Unassembled WGS sequence"/>
</dbReference>
<dbReference type="NCBIfam" id="TIGR00026">
    <property type="entry name" value="hi_GC_TIGR00026"/>
    <property type="match status" value="1"/>
</dbReference>
<comment type="caution">
    <text evidence="1">The sequence shown here is derived from an EMBL/GenBank/DDBJ whole genome shotgun (WGS) entry which is preliminary data.</text>
</comment>
<dbReference type="InterPro" id="IPR004378">
    <property type="entry name" value="F420H2_quin_Rdtase"/>
</dbReference>